<accession>A0A8H7N2I6</accession>
<evidence type="ECO:0000313" key="1">
    <source>
        <dbReference type="EMBL" id="KAF9744732.1"/>
    </source>
</evidence>
<dbReference type="AlphaFoldDB" id="A0A8H7N2I6"/>
<reference evidence="1" key="1">
    <citation type="submission" date="2020-10" db="EMBL/GenBank/DDBJ databases">
        <title>High-Quality Genome Resource of Clonostachys rosea strain S41 by Oxford Nanopore Long-Read Sequencing.</title>
        <authorList>
            <person name="Wang H."/>
        </authorList>
    </citation>
    <scope>NUCLEOTIDE SEQUENCE</scope>
    <source>
        <strain evidence="1">S41</strain>
    </source>
</reference>
<evidence type="ECO:0000313" key="2">
    <source>
        <dbReference type="Proteomes" id="UP000616885"/>
    </source>
</evidence>
<gene>
    <name evidence="1" type="ORF">IM811_005513</name>
</gene>
<dbReference type="Proteomes" id="UP000616885">
    <property type="component" value="Unassembled WGS sequence"/>
</dbReference>
<organism evidence="1 2">
    <name type="scientific">Bionectria ochroleuca</name>
    <name type="common">Gliocladium roseum</name>
    <dbReference type="NCBI Taxonomy" id="29856"/>
    <lineage>
        <taxon>Eukaryota</taxon>
        <taxon>Fungi</taxon>
        <taxon>Dikarya</taxon>
        <taxon>Ascomycota</taxon>
        <taxon>Pezizomycotina</taxon>
        <taxon>Sordariomycetes</taxon>
        <taxon>Hypocreomycetidae</taxon>
        <taxon>Hypocreales</taxon>
        <taxon>Bionectriaceae</taxon>
        <taxon>Clonostachys</taxon>
    </lineage>
</organism>
<dbReference type="EMBL" id="JADCTT010000014">
    <property type="protein sequence ID" value="KAF9744732.1"/>
    <property type="molecule type" value="Genomic_DNA"/>
</dbReference>
<sequence>MASQASTVQFLCKNCQGIRLDDGVLDGFAGQSEDGYPVLEFESGREPKRVQVVYYEDLLPDLSGLLQSHQDTQCAFCRYLREAILRANIEVGPREILISVQYRWFTEQDEENLSCLSVALTSVQGRWKKYLFFKVESNEVDVASWLGIHRCPEPAVWCPENIEWVQDLLETTDNAANSSTIPRGLPTRLIDVGETWTCSPRIMHTADLGEQRVRYCALSYCWGGQKMLRRSSRRQKSRYRNFASASQSRR</sequence>
<comment type="caution">
    <text evidence="1">The sequence shown here is derived from an EMBL/GenBank/DDBJ whole genome shotgun (WGS) entry which is preliminary data.</text>
</comment>
<name>A0A8H7N2I6_BIOOC</name>
<proteinExistence type="predicted"/>
<protein>
    <submittedName>
        <fullName evidence="1">Uncharacterized protein</fullName>
    </submittedName>
</protein>